<dbReference type="Proteomes" id="UP000320762">
    <property type="component" value="Unassembled WGS sequence"/>
</dbReference>
<dbReference type="STRING" id="97359.A0A550CCK3"/>
<feature type="compositionally biased region" description="Basic and acidic residues" evidence="1">
    <location>
        <begin position="336"/>
        <end position="347"/>
    </location>
</feature>
<sequence length="686" mass="73274">MTENLDRGGAEAIQALLTSLAPEGSSDAPRLTPQALERLTQKMEELGLGETNQAGGELVNEEGLPIVDVTEPAGAPIVSATGDSLISDEDPLVRWDLLSSFERERRARERDRILDMLEAEEVEEETEREAREEAERREERERLRKKHKGELDKIKGMHKKMGKALLRGLANDRDAGSADAPTPTSPPTEVTKPKKSVAFATSSSTTEDDPGRKEWGDVATGRLRAKADSLVHAMTPADQPTMKATVVERTPSGAAPPPSLPEYERDSDDESEPPGSPIAVDSDEDLADDDMDEDELGETGLEPEEFDLDYATQQREIALEYHRKRATIGQAALDAMRSHTHDEHDDVVPTDDPPVQIPSAKPAVSRFKASKMASAYNTEAGPTHPSHSHSLDASVVPEATTRTIQGAIRTGKLDADNKLVSGPDDSGSEDENELAREMFEMLKKGELVNMGPGEVQLVSPPQSADATASAPIPSPAAETSTRQSQSTGSIPVGADKLMPLNKPKPTSRFKVAMSQAGRAPPASPLSEAATPISTTGRSSPKMPVSPAVMERKTYSVVEPGSPAINPPVLPRLAAVPIESRTSSVGSSATVVGSPAFSSMIVNSASFPSMSPTGTTNKVPNTSSGAPYSMVVESPSFPSPSARQQRRPERPPDIMATAVRESTGTAYETADAPSPSKRVSRFKAERG</sequence>
<feature type="region of interest" description="Disordered" evidence="1">
    <location>
        <begin position="336"/>
        <end position="436"/>
    </location>
</feature>
<gene>
    <name evidence="3" type="ORF">BD626DRAFT_497629</name>
</gene>
<keyword evidence="4" id="KW-1185">Reference proteome</keyword>
<accession>A0A550CCK3</accession>
<evidence type="ECO:0000313" key="3">
    <source>
        <dbReference type="EMBL" id="TRM62517.1"/>
    </source>
</evidence>
<evidence type="ECO:0000259" key="2">
    <source>
        <dbReference type="Pfam" id="PF12927"/>
    </source>
</evidence>
<feature type="region of interest" description="Disordered" evidence="1">
    <location>
        <begin position="605"/>
        <end position="686"/>
    </location>
</feature>
<feature type="compositionally biased region" description="Acidic residues" evidence="1">
    <location>
        <begin position="281"/>
        <end position="308"/>
    </location>
</feature>
<name>A0A550CCK3_9AGAR</name>
<feature type="compositionally biased region" description="Low complexity" evidence="1">
    <location>
        <begin position="463"/>
        <end position="481"/>
    </location>
</feature>
<dbReference type="InterPro" id="IPR024325">
    <property type="entry name" value="DUF3835"/>
</dbReference>
<dbReference type="AlphaFoldDB" id="A0A550CCK3"/>
<reference evidence="3 4" key="1">
    <citation type="journal article" date="2019" name="New Phytol.">
        <title>Comparative genomics reveals unique wood-decay strategies and fruiting body development in the Schizophyllaceae.</title>
        <authorList>
            <person name="Almasi E."/>
            <person name="Sahu N."/>
            <person name="Krizsan K."/>
            <person name="Balint B."/>
            <person name="Kovacs G.M."/>
            <person name="Kiss B."/>
            <person name="Cseklye J."/>
            <person name="Drula E."/>
            <person name="Henrissat B."/>
            <person name="Nagy I."/>
            <person name="Chovatia M."/>
            <person name="Adam C."/>
            <person name="LaButti K."/>
            <person name="Lipzen A."/>
            <person name="Riley R."/>
            <person name="Grigoriev I.V."/>
            <person name="Nagy L.G."/>
        </authorList>
    </citation>
    <scope>NUCLEOTIDE SEQUENCE [LARGE SCALE GENOMIC DNA]</scope>
    <source>
        <strain evidence="3 4">NL-1724</strain>
    </source>
</reference>
<dbReference type="Pfam" id="PF12927">
    <property type="entry name" value="DUF3835"/>
    <property type="match status" value="2"/>
</dbReference>
<feature type="compositionally biased region" description="Polar residues" evidence="1">
    <location>
        <begin position="605"/>
        <end position="625"/>
    </location>
</feature>
<feature type="domain" description="DUF3835" evidence="2">
    <location>
        <begin position="671"/>
        <end position="685"/>
    </location>
</feature>
<feature type="region of interest" description="Disordered" evidence="1">
    <location>
        <begin position="119"/>
        <end position="308"/>
    </location>
</feature>
<feature type="domain" description="DUF3835" evidence="2">
    <location>
        <begin position="300"/>
        <end position="372"/>
    </location>
</feature>
<dbReference type="EMBL" id="VDMD01000012">
    <property type="protein sequence ID" value="TRM62517.1"/>
    <property type="molecule type" value="Genomic_DNA"/>
</dbReference>
<proteinExistence type="predicted"/>
<comment type="caution">
    <text evidence="3">The sequence shown here is derived from an EMBL/GenBank/DDBJ whole genome shotgun (WGS) entry which is preliminary data.</text>
</comment>
<dbReference type="OrthoDB" id="21413at2759"/>
<feature type="region of interest" description="Disordered" evidence="1">
    <location>
        <begin position="452"/>
        <end position="545"/>
    </location>
</feature>
<evidence type="ECO:0000313" key="4">
    <source>
        <dbReference type="Proteomes" id="UP000320762"/>
    </source>
</evidence>
<evidence type="ECO:0000256" key="1">
    <source>
        <dbReference type="SAM" id="MobiDB-lite"/>
    </source>
</evidence>
<organism evidence="3 4">
    <name type="scientific">Schizophyllum amplum</name>
    <dbReference type="NCBI Taxonomy" id="97359"/>
    <lineage>
        <taxon>Eukaryota</taxon>
        <taxon>Fungi</taxon>
        <taxon>Dikarya</taxon>
        <taxon>Basidiomycota</taxon>
        <taxon>Agaricomycotina</taxon>
        <taxon>Agaricomycetes</taxon>
        <taxon>Agaricomycetidae</taxon>
        <taxon>Agaricales</taxon>
        <taxon>Schizophyllaceae</taxon>
        <taxon>Schizophyllum</taxon>
    </lineage>
</organism>
<protein>
    <recommendedName>
        <fullName evidence="2">DUF3835 domain-containing protein</fullName>
    </recommendedName>
</protein>
<feature type="compositionally biased region" description="Basic and acidic residues" evidence="1">
    <location>
        <begin position="128"/>
        <end position="142"/>
    </location>
</feature>